<comment type="caution">
    <text evidence="2">The sequence shown here is derived from an EMBL/GenBank/DDBJ whole genome shotgun (WGS) entry which is preliminary data.</text>
</comment>
<protein>
    <submittedName>
        <fullName evidence="2">(Mediterranean fruit fly) hypothetical protein</fullName>
    </submittedName>
</protein>
<proteinExistence type="predicted"/>
<evidence type="ECO:0000256" key="1">
    <source>
        <dbReference type="SAM" id="MobiDB-lite"/>
    </source>
</evidence>
<evidence type="ECO:0000313" key="3">
    <source>
        <dbReference type="Proteomes" id="UP000606786"/>
    </source>
</evidence>
<dbReference type="Proteomes" id="UP000606786">
    <property type="component" value="Unassembled WGS sequence"/>
</dbReference>
<accession>A0A811V6J0</accession>
<dbReference type="AlphaFoldDB" id="A0A811V6J0"/>
<dbReference type="EMBL" id="CAJHJT010000034">
    <property type="protein sequence ID" value="CAD7006045.1"/>
    <property type="molecule type" value="Genomic_DNA"/>
</dbReference>
<reference evidence="2" key="1">
    <citation type="submission" date="2020-11" db="EMBL/GenBank/DDBJ databases">
        <authorList>
            <person name="Whitehead M."/>
        </authorList>
    </citation>
    <scope>NUCLEOTIDE SEQUENCE</scope>
    <source>
        <strain evidence="2">EGII</strain>
    </source>
</reference>
<name>A0A811V6J0_CERCA</name>
<organism evidence="2 3">
    <name type="scientific">Ceratitis capitata</name>
    <name type="common">Mediterranean fruit fly</name>
    <name type="synonym">Tephritis capitata</name>
    <dbReference type="NCBI Taxonomy" id="7213"/>
    <lineage>
        <taxon>Eukaryota</taxon>
        <taxon>Metazoa</taxon>
        <taxon>Ecdysozoa</taxon>
        <taxon>Arthropoda</taxon>
        <taxon>Hexapoda</taxon>
        <taxon>Insecta</taxon>
        <taxon>Pterygota</taxon>
        <taxon>Neoptera</taxon>
        <taxon>Endopterygota</taxon>
        <taxon>Diptera</taxon>
        <taxon>Brachycera</taxon>
        <taxon>Muscomorpha</taxon>
        <taxon>Tephritoidea</taxon>
        <taxon>Tephritidae</taxon>
        <taxon>Ceratitis</taxon>
        <taxon>Ceratitis</taxon>
    </lineage>
</organism>
<keyword evidence="3" id="KW-1185">Reference proteome</keyword>
<sequence>MAREKKPEIATSLCKQSAKVNRTEHTIRKRAQQINKSDKMQTNKKKNVSTTAAIFFNDQPYSRPADQSTVPWVSSH</sequence>
<evidence type="ECO:0000313" key="2">
    <source>
        <dbReference type="EMBL" id="CAD7006045.1"/>
    </source>
</evidence>
<feature type="region of interest" description="Disordered" evidence="1">
    <location>
        <begin position="1"/>
        <end position="46"/>
    </location>
</feature>
<gene>
    <name evidence="2" type="ORF">CCAP1982_LOCUS14380</name>
</gene>